<protein>
    <submittedName>
        <fullName evidence="2">Cu and Ag efflux protein CusF</fullName>
    </submittedName>
</protein>
<name>A0A1N6Z381_9RHOO</name>
<dbReference type="RefSeq" id="WP_076603200.1">
    <property type="nucleotide sequence ID" value="NZ_FTMD01000011.1"/>
</dbReference>
<dbReference type="STRING" id="34027.SAMN05421829_11174"/>
<sequence>MKPLALVATLALFAMSAAPALAQMSHDAHSHAPAAVPVAATAASTAKMSEGAVRKVDKAAGKITIAHGPLENLGMPAMTMAFRAGNAAMLDQVKTGDKIRFVAERVDGVFTVTQLEVANH</sequence>
<dbReference type="EMBL" id="FTMD01000011">
    <property type="protein sequence ID" value="SIR21270.1"/>
    <property type="molecule type" value="Genomic_DNA"/>
</dbReference>
<dbReference type="AlphaFoldDB" id="A0A1N6Z381"/>
<dbReference type="Proteomes" id="UP000186819">
    <property type="component" value="Unassembled WGS sequence"/>
</dbReference>
<gene>
    <name evidence="2" type="ORF">SAMN05421829_11174</name>
</gene>
<evidence type="ECO:0000256" key="1">
    <source>
        <dbReference type="SAM" id="SignalP"/>
    </source>
</evidence>
<dbReference type="OrthoDB" id="9180744at2"/>
<dbReference type="Pfam" id="PF11604">
    <property type="entry name" value="CusF_Ec"/>
    <property type="match status" value="1"/>
</dbReference>
<dbReference type="Gene3D" id="2.40.50.320">
    <property type="entry name" value="Copper binding periplasmic protein CusF"/>
    <property type="match status" value="1"/>
</dbReference>
<accession>A0A1N6Z381</accession>
<dbReference type="InterPro" id="IPR021647">
    <property type="entry name" value="CusF_Ec"/>
</dbReference>
<proteinExistence type="predicted"/>
<reference evidence="3" key="1">
    <citation type="submission" date="2017-01" db="EMBL/GenBank/DDBJ databases">
        <authorList>
            <person name="Varghese N."/>
            <person name="Submissions S."/>
        </authorList>
    </citation>
    <scope>NUCLEOTIDE SEQUENCE [LARGE SCALE GENOMIC DNA]</scope>
    <source>
        <strain evidence="3">ATCC 51758</strain>
    </source>
</reference>
<keyword evidence="3" id="KW-1185">Reference proteome</keyword>
<keyword evidence="1" id="KW-0732">Signal</keyword>
<organism evidence="2 3">
    <name type="scientific">Aromatoleum tolulyticum</name>
    <dbReference type="NCBI Taxonomy" id="34027"/>
    <lineage>
        <taxon>Bacteria</taxon>
        <taxon>Pseudomonadati</taxon>
        <taxon>Pseudomonadota</taxon>
        <taxon>Betaproteobacteria</taxon>
        <taxon>Rhodocyclales</taxon>
        <taxon>Rhodocyclaceae</taxon>
        <taxon>Aromatoleum</taxon>
    </lineage>
</organism>
<evidence type="ECO:0000313" key="2">
    <source>
        <dbReference type="EMBL" id="SIR21270.1"/>
    </source>
</evidence>
<dbReference type="InterPro" id="IPR042230">
    <property type="entry name" value="CusF_sf"/>
</dbReference>
<feature type="chain" id="PRO_5013224220" evidence="1">
    <location>
        <begin position="23"/>
        <end position="120"/>
    </location>
</feature>
<feature type="signal peptide" evidence="1">
    <location>
        <begin position="1"/>
        <end position="22"/>
    </location>
</feature>
<evidence type="ECO:0000313" key="3">
    <source>
        <dbReference type="Proteomes" id="UP000186819"/>
    </source>
</evidence>